<keyword evidence="1" id="KW-0614">Plasmid</keyword>
<name>A0A1U9XFR4_ECOLX</name>
<proteinExistence type="predicted"/>
<geneLocation type="plasmid" evidence="1">
    <name>pLishui142-1</name>
</geneLocation>
<accession>A0A1U9XFR4</accession>
<evidence type="ECO:0000313" key="1">
    <source>
        <dbReference type="EMBL" id="AQZ20334.1"/>
    </source>
</evidence>
<sequence>MAQVRFKKMVLDLSGKPAPDTEQQSGFRRFLLTGIKISKQKKSAL</sequence>
<dbReference type="AlphaFoldDB" id="A0A1U9XFR4"/>
<protein>
    <submittedName>
        <fullName evidence="1">Uncharacterized protein</fullName>
    </submittedName>
</protein>
<gene>
    <name evidence="1" type="ORF">pLishui142-1_00065</name>
</gene>
<dbReference type="EMBL" id="KY075654">
    <property type="protein sequence ID" value="AQZ20334.1"/>
    <property type="molecule type" value="Genomic_DNA"/>
</dbReference>
<organism evidence="1">
    <name type="scientific">Escherichia coli</name>
    <dbReference type="NCBI Taxonomy" id="562"/>
    <lineage>
        <taxon>Bacteria</taxon>
        <taxon>Pseudomonadati</taxon>
        <taxon>Pseudomonadota</taxon>
        <taxon>Gammaproteobacteria</taxon>
        <taxon>Enterobacterales</taxon>
        <taxon>Enterobacteriaceae</taxon>
        <taxon>Escherichia</taxon>
    </lineage>
</organism>
<reference evidence="1" key="1">
    <citation type="submission" date="2016-10" db="EMBL/GenBank/DDBJ databases">
        <authorList>
            <person name="Sun J."/>
        </authorList>
    </citation>
    <scope>NUCLEOTIDE SEQUENCE</scope>
    <source>
        <strain evidence="1">Lishui142</strain>
        <plasmid evidence="1">pLishui142-1</plasmid>
    </source>
</reference>